<name>A0A8S5MAE5_9CAUD</name>
<reference evidence="1" key="1">
    <citation type="journal article" date="2021" name="Proc. Natl. Acad. Sci. U.S.A.">
        <title>A Catalog of Tens of Thousands of Viruses from Human Metagenomes Reveals Hidden Associations with Chronic Diseases.</title>
        <authorList>
            <person name="Tisza M.J."/>
            <person name="Buck C.B."/>
        </authorList>
    </citation>
    <scope>NUCLEOTIDE SEQUENCE</scope>
    <source>
        <strain evidence="1">CtKvA22</strain>
    </source>
</reference>
<organism evidence="1">
    <name type="scientific">Siphoviridae sp. ctKvA22</name>
    <dbReference type="NCBI Taxonomy" id="2826246"/>
    <lineage>
        <taxon>Viruses</taxon>
        <taxon>Duplodnaviria</taxon>
        <taxon>Heunggongvirae</taxon>
        <taxon>Uroviricota</taxon>
        <taxon>Caudoviricetes</taxon>
    </lineage>
</organism>
<dbReference type="EMBL" id="BK014860">
    <property type="protein sequence ID" value="DAD79196.1"/>
    <property type="molecule type" value="Genomic_DNA"/>
</dbReference>
<protein>
    <submittedName>
        <fullName evidence="1">Uncharacterized protein</fullName>
    </submittedName>
</protein>
<sequence length="31" mass="3537">MIISLTIQPLHHIHRGTIGIRNRGGNRCRDT</sequence>
<proteinExistence type="predicted"/>
<accession>A0A8S5MAE5</accession>
<evidence type="ECO:0000313" key="1">
    <source>
        <dbReference type="EMBL" id="DAD79196.1"/>
    </source>
</evidence>